<reference evidence="2 3" key="1">
    <citation type="submission" date="2016-01" db="EMBL/GenBank/DDBJ databases">
        <authorList>
            <person name="Mitreva M."/>
            <person name="Pepin K.H."/>
            <person name="Mihindukulasuriya K.A."/>
            <person name="Fulton R."/>
            <person name="Fronick C."/>
            <person name="O'Laughlin M."/>
            <person name="Miner T."/>
            <person name="Herter B."/>
            <person name="Rosa B.A."/>
            <person name="Cordes M."/>
            <person name="Tomlinson C."/>
            <person name="Wollam A."/>
            <person name="Palsikar V.B."/>
            <person name="Mardis E.R."/>
            <person name="Wilson R.K."/>
        </authorList>
    </citation>
    <scope>NUCLEOTIDE SEQUENCE [LARGE SCALE GENOMIC DNA]</scope>
    <source>
        <strain evidence="2 3">DNF00696</strain>
    </source>
</reference>
<evidence type="ECO:0000313" key="3">
    <source>
        <dbReference type="Proteomes" id="UP000070572"/>
    </source>
</evidence>
<dbReference type="AlphaFoldDB" id="A0AB34X2N1"/>
<feature type="region of interest" description="Disordered" evidence="1">
    <location>
        <begin position="1"/>
        <end position="45"/>
    </location>
</feature>
<evidence type="ECO:0000313" key="2">
    <source>
        <dbReference type="EMBL" id="KXB81234.1"/>
    </source>
</evidence>
<accession>A0AB34X2N1</accession>
<feature type="compositionally biased region" description="Acidic residues" evidence="1">
    <location>
        <begin position="35"/>
        <end position="45"/>
    </location>
</feature>
<comment type="caution">
    <text evidence="2">The sequence shown here is derived from an EMBL/GenBank/DDBJ whole genome shotgun (WGS) entry which is preliminary data.</text>
</comment>
<proteinExistence type="predicted"/>
<dbReference type="EMBL" id="LSDN01000012">
    <property type="protein sequence ID" value="KXB81234.1"/>
    <property type="molecule type" value="Genomic_DNA"/>
</dbReference>
<feature type="compositionally biased region" description="Basic and acidic residues" evidence="1">
    <location>
        <begin position="7"/>
        <end position="27"/>
    </location>
</feature>
<organism evidence="2 3">
    <name type="scientific">Varibaculum cambriense</name>
    <dbReference type="NCBI Taxonomy" id="184870"/>
    <lineage>
        <taxon>Bacteria</taxon>
        <taxon>Bacillati</taxon>
        <taxon>Actinomycetota</taxon>
        <taxon>Actinomycetes</taxon>
        <taxon>Actinomycetales</taxon>
        <taxon>Actinomycetaceae</taxon>
        <taxon>Varibaculum</taxon>
    </lineage>
</organism>
<dbReference type="Proteomes" id="UP000070572">
    <property type="component" value="Unassembled WGS sequence"/>
</dbReference>
<name>A0AB34X2N1_9ACTO</name>
<sequence>MGNNNFESKHPRSSDGKFSEKNRKEAGFELSCTPDDWDGGEVEQETDVTRDLKAHGVTQADLDEAEQVAKAEETLDMLEKTYGLHPDVAKAFKEDGTLYYSERMGGMGVLYWVDNKPEYVQAVKDFEEKTGGKVYHCVLTHTEFGELFDLMYIPKKESQKEGDFEALRDHGEAFIAVPDDQLGGYEMGYAGYTGAGGGLIRKW</sequence>
<evidence type="ECO:0000256" key="1">
    <source>
        <dbReference type="SAM" id="MobiDB-lite"/>
    </source>
</evidence>
<protein>
    <submittedName>
        <fullName evidence="2">Uncharacterized protein</fullName>
    </submittedName>
</protein>
<dbReference type="RefSeq" id="WP_060920233.1">
    <property type="nucleotide sequence ID" value="NZ_KQ960682.1"/>
</dbReference>
<gene>
    <name evidence="2" type="ORF">HMPREF1862_00595</name>
</gene>